<keyword evidence="2" id="KW-1185">Reference proteome</keyword>
<dbReference type="AlphaFoldDB" id="A0A1A9X5B4"/>
<dbReference type="EnsemblMetazoa" id="GBRI044755-RA">
    <property type="protein sequence ID" value="GBRI044755-PA"/>
    <property type="gene ID" value="GBRI044755"/>
</dbReference>
<proteinExistence type="predicted"/>
<dbReference type="Proteomes" id="UP000091820">
    <property type="component" value="Unassembled WGS sequence"/>
</dbReference>
<protein>
    <submittedName>
        <fullName evidence="1">Uncharacterized protein</fullName>
    </submittedName>
</protein>
<evidence type="ECO:0000313" key="2">
    <source>
        <dbReference type="Proteomes" id="UP000091820"/>
    </source>
</evidence>
<evidence type="ECO:0000313" key="1">
    <source>
        <dbReference type="EnsemblMetazoa" id="GBRI044755-PA"/>
    </source>
</evidence>
<dbReference type="VEuPathDB" id="VectorBase:GBRI044755"/>
<organism evidence="1 2">
    <name type="scientific">Glossina brevipalpis</name>
    <dbReference type="NCBI Taxonomy" id="37001"/>
    <lineage>
        <taxon>Eukaryota</taxon>
        <taxon>Metazoa</taxon>
        <taxon>Ecdysozoa</taxon>
        <taxon>Arthropoda</taxon>
        <taxon>Hexapoda</taxon>
        <taxon>Insecta</taxon>
        <taxon>Pterygota</taxon>
        <taxon>Neoptera</taxon>
        <taxon>Endopterygota</taxon>
        <taxon>Diptera</taxon>
        <taxon>Brachycera</taxon>
        <taxon>Muscomorpha</taxon>
        <taxon>Hippoboscoidea</taxon>
        <taxon>Glossinidae</taxon>
        <taxon>Glossina</taxon>
    </lineage>
</organism>
<sequence>MYMDVFIQKRTKTVVYTATFLAVIGADLMKHLNYLNLNPYTSTYIVGTTHCAEIYESSRNRLSKLTAILDRSHN</sequence>
<reference evidence="1" key="2">
    <citation type="submission" date="2020-05" db="UniProtKB">
        <authorList>
            <consortium name="EnsemblMetazoa"/>
        </authorList>
    </citation>
    <scope>IDENTIFICATION</scope>
    <source>
        <strain evidence="1">IAEA</strain>
    </source>
</reference>
<reference evidence="2" key="1">
    <citation type="submission" date="2014-03" db="EMBL/GenBank/DDBJ databases">
        <authorList>
            <person name="Aksoy S."/>
            <person name="Warren W."/>
            <person name="Wilson R.K."/>
        </authorList>
    </citation>
    <scope>NUCLEOTIDE SEQUENCE [LARGE SCALE GENOMIC DNA]</scope>
    <source>
        <strain evidence="2">IAEA</strain>
    </source>
</reference>
<name>A0A1A9X5B4_9MUSC</name>
<accession>A0A1A9X5B4</accession>